<dbReference type="Gene3D" id="3.10.20.30">
    <property type="match status" value="1"/>
</dbReference>
<dbReference type="SUPFAM" id="SSF54285">
    <property type="entry name" value="MoaD/ThiS"/>
    <property type="match status" value="1"/>
</dbReference>
<proteinExistence type="predicted"/>
<dbReference type="InterPro" id="IPR003749">
    <property type="entry name" value="ThiS/MoaD-like"/>
</dbReference>
<dbReference type="Pfam" id="PF02597">
    <property type="entry name" value="ThiS"/>
    <property type="match status" value="1"/>
</dbReference>
<sequence length="69" mass="7193">MHLTVNGEHRAFPSDTASFTVAALVDQLGLTGKRIAVERNGEIVPRGRHGETALAEGDQIEIVVAVGGG</sequence>
<dbReference type="AlphaFoldDB" id="A0A5C1E4V0"/>
<dbReference type="KEGG" id="otr:OTERR_02590"/>
<dbReference type="CDD" id="cd00565">
    <property type="entry name" value="Ubl_ThiS"/>
    <property type="match status" value="1"/>
</dbReference>
<dbReference type="PANTHER" id="PTHR34472">
    <property type="entry name" value="SULFUR CARRIER PROTEIN THIS"/>
    <property type="match status" value="1"/>
</dbReference>
<dbReference type="EMBL" id="CP022579">
    <property type="protein sequence ID" value="QEL63735.1"/>
    <property type="molecule type" value="Genomic_DNA"/>
</dbReference>
<keyword evidence="2" id="KW-1185">Reference proteome</keyword>
<evidence type="ECO:0000313" key="2">
    <source>
        <dbReference type="Proteomes" id="UP000323671"/>
    </source>
</evidence>
<organism evidence="1 2">
    <name type="scientific">Oryzomicrobium terrae</name>
    <dbReference type="NCBI Taxonomy" id="1735038"/>
    <lineage>
        <taxon>Bacteria</taxon>
        <taxon>Pseudomonadati</taxon>
        <taxon>Pseudomonadota</taxon>
        <taxon>Betaproteobacteria</taxon>
        <taxon>Rhodocyclales</taxon>
        <taxon>Rhodocyclaceae</taxon>
        <taxon>Oryzomicrobium</taxon>
    </lineage>
</organism>
<accession>A0A5C1E4V0</accession>
<dbReference type="RefSeq" id="WP_149424612.1">
    <property type="nucleotide sequence ID" value="NZ_CP022579.1"/>
</dbReference>
<dbReference type="InterPro" id="IPR016155">
    <property type="entry name" value="Mopterin_synth/thiamin_S_b"/>
</dbReference>
<reference evidence="1 2" key="1">
    <citation type="submission" date="2017-07" db="EMBL/GenBank/DDBJ databases">
        <title>Complete genome sequence of Oryzomicrobium terrae TPP412.</title>
        <authorList>
            <person name="Chiu L.-W."/>
            <person name="Lo K.-J."/>
            <person name="Tsai Y.-M."/>
            <person name="Lin S.-S."/>
            <person name="Kuo C.-H."/>
            <person name="Liu C.-T."/>
        </authorList>
    </citation>
    <scope>NUCLEOTIDE SEQUENCE [LARGE SCALE GENOMIC DNA]</scope>
    <source>
        <strain evidence="1 2">TPP412</strain>
    </source>
</reference>
<gene>
    <name evidence="1" type="primary">thiS</name>
    <name evidence="1" type="ORF">OTERR_02590</name>
</gene>
<dbReference type="Proteomes" id="UP000323671">
    <property type="component" value="Chromosome"/>
</dbReference>
<name>A0A5C1E4V0_9RHOO</name>
<dbReference type="PANTHER" id="PTHR34472:SF1">
    <property type="entry name" value="SULFUR CARRIER PROTEIN THIS"/>
    <property type="match status" value="1"/>
</dbReference>
<dbReference type="NCBIfam" id="TIGR01683">
    <property type="entry name" value="thiS"/>
    <property type="match status" value="1"/>
</dbReference>
<protein>
    <submittedName>
        <fullName evidence="1">Thiamine biosynthesis protein</fullName>
    </submittedName>
</protein>
<dbReference type="InterPro" id="IPR012675">
    <property type="entry name" value="Beta-grasp_dom_sf"/>
</dbReference>
<dbReference type="InterPro" id="IPR010035">
    <property type="entry name" value="Thi_S"/>
</dbReference>
<evidence type="ECO:0000313" key="1">
    <source>
        <dbReference type="EMBL" id="QEL63735.1"/>
    </source>
</evidence>